<dbReference type="PANTHER" id="PTHR46487:SF1">
    <property type="entry name" value="DNA REPAIR PROTEIN XRCC3"/>
    <property type="match status" value="1"/>
</dbReference>
<dbReference type="GO" id="GO:0071140">
    <property type="term" value="P:resolution of mitotic recombination intermediates"/>
    <property type="evidence" value="ECO:0007669"/>
    <property type="project" value="TreeGrafter"/>
</dbReference>
<dbReference type="Pfam" id="PF08423">
    <property type="entry name" value="Rad51"/>
    <property type="match status" value="2"/>
</dbReference>
<dbReference type="Proteomes" id="UP000265515">
    <property type="component" value="Unassembled WGS sequence"/>
</dbReference>
<organism evidence="9 10">
    <name type="scientific">Chara braunii</name>
    <name type="common">Braun's stonewort</name>
    <dbReference type="NCBI Taxonomy" id="69332"/>
    <lineage>
        <taxon>Eukaryota</taxon>
        <taxon>Viridiplantae</taxon>
        <taxon>Streptophyta</taxon>
        <taxon>Charophyceae</taxon>
        <taxon>Charales</taxon>
        <taxon>Characeae</taxon>
        <taxon>Chara</taxon>
    </lineage>
</organism>
<feature type="domain" description="RecA family profile 1" evidence="8">
    <location>
        <begin position="99"/>
        <end position="352"/>
    </location>
</feature>
<dbReference type="PROSITE" id="PS50162">
    <property type="entry name" value="RECA_2"/>
    <property type="match status" value="1"/>
</dbReference>
<dbReference type="InterPro" id="IPR013632">
    <property type="entry name" value="Rad51_C"/>
</dbReference>
<keyword evidence="4" id="KW-0067">ATP-binding</keyword>
<dbReference type="OrthoDB" id="1861185at2759"/>
<evidence type="ECO:0000256" key="4">
    <source>
        <dbReference type="ARBA" id="ARBA00022840"/>
    </source>
</evidence>
<keyword evidence="10" id="KW-1185">Reference proteome</keyword>
<dbReference type="GO" id="GO:0045003">
    <property type="term" value="P:double-strand break repair via synthesis-dependent strand annealing"/>
    <property type="evidence" value="ECO:0007669"/>
    <property type="project" value="TreeGrafter"/>
</dbReference>
<dbReference type="GO" id="GO:0140664">
    <property type="term" value="F:ATP-dependent DNA damage sensor activity"/>
    <property type="evidence" value="ECO:0007669"/>
    <property type="project" value="InterPro"/>
</dbReference>
<dbReference type="GO" id="GO:0000400">
    <property type="term" value="F:four-way junction DNA binding"/>
    <property type="evidence" value="ECO:0007669"/>
    <property type="project" value="TreeGrafter"/>
</dbReference>
<name>A0A388JW56_CHABU</name>
<gene>
    <name evidence="9" type="ORF">CBR_g28512</name>
</gene>
<dbReference type="Gene3D" id="3.40.50.300">
    <property type="entry name" value="P-loop containing nucleotide triphosphate hydrolases"/>
    <property type="match status" value="1"/>
</dbReference>
<keyword evidence="6" id="KW-0539">Nucleus</keyword>
<dbReference type="InterPro" id="IPR047348">
    <property type="entry name" value="XRCC3-like_C"/>
</dbReference>
<protein>
    <recommendedName>
        <fullName evidence="8">RecA family profile 1 domain-containing protein</fullName>
    </recommendedName>
</protein>
<dbReference type="GO" id="GO:0005657">
    <property type="term" value="C:replication fork"/>
    <property type="evidence" value="ECO:0007669"/>
    <property type="project" value="TreeGrafter"/>
</dbReference>
<proteinExistence type="predicted"/>
<dbReference type="STRING" id="69332.A0A388JW56"/>
<keyword evidence="2" id="KW-0547">Nucleotide-binding</keyword>
<dbReference type="GO" id="GO:0005524">
    <property type="term" value="F:ATP binding"/>
    <property type="evidence" value="ECO:0007669"/>
    <property type="project" value="UniProtKB-KW"/>
</dbReference>
<accession>A0A388JW56</accession>
<dbReference type="EMBL" id="BFEA01000025">
    <property type="protein sequence ID" value="GBG62036.1"/>
    <property type="molecule type" value="Genomic_DNA"/>
</dbReference>
<reference evidence="9 10" key="1">
    <citation type="journal article" date="2018" name="Cell">
        <title>The Chara Genome: Secondary Complexity and Implications for Plant Terrestrialization.</title>
        <authorList>
            <person name="Nishiyama T."/>
            <person name="Sakayama H."/>
            <person name="Vries J.D."/>
            <person name="Buschmann H."/>
            <person name="Saint-Marcoux D."/>
            <person name="Ullrich K.K."/>
            <person name="Haas F.B."/>
            <person name="Vanderstraeten L."/>
            <person name="Becker D."/>
            <person name="Lang D."/>
            <person name="Vosolsobe S."/>
            <person name="Rombauts S."/>
            <person name="Wilhelmsson P.K.I."/>
            <person name="Janitza P."/>
            <person name="Kern R."/>
            <person name="Heyl A."/>
            <person name="Rumpler F."/>
            <person name="Villalobos L.I.A.C."/>
            <person name="Clay J.M."/>
            <person name="Skokan R."/>
            <person name="Toyoda A."/>
            <person name="Suzuki Y."/>
            <person name="Kagoshima H."/>
            <person name="Schijlen E."/>
            <person name="Tajeshwar N."/>
            <person name="Catarino B."/>
            <person name="Hetherington A.J."/>
            <person name="Saltykova A."/>
            <person name="Bonnot C."/>
            <person name="Breuninger H."/>
            <person name="Symeonidi A."/>
            <person name="Radhakrishnan G.V."/>
            <person name="Van Nieuwerburgh F."/>
            <person name="Deforce D."/>
            <person name="Chang C."/>
            <person name="Karol K.G."/>
            <person name="Hedrich R."/>
            <person name="Ulvskov P."/>
            <person name="Glockner G."/>
            <person name="Delwiche C.F."/>
            <person name="Petrasek J."/>
            <person name="Van de Peer Y."/>
            <person name="Friml J."/>
            <person name="Beilby M."/>
            <person name="Dolan L."/>
            <person name="Kohara Y."/>
            <person name="Sugano S."/>
            <person name="Fujiyama A."/>
            <person name="Delaux P.-M."/>
            <person name="Quint M."/>
            <person name="TheiBen G."/>
            <person name="Hagemann M."/>
            <person name="Harholt J."/>
            <person name="Dunand C."/>
            <person name="Zachgo S."/>
            <person name="Langdale J."/>
            <person name="Maumus F."/>
            <person name="Straeten D.V.D."/>
            <person name="Gould S.B."/>
            <person name="Rensing S.A."/>
        </authorList>
    </citation>
    <scope>NUCLEOTIDE SEQUENCE [LARGE SCALE GENOMIC DNA]</scope>
    <source>
        <strain evidence="9 10">S276</strain>
    </source>
</reference>
<evidence type="ECO:0000256" key="1">
    <source>
        <dbReference type="ARBA" id="ARBA00004123"/>
    </source>
</evidence>
<dbReference type="Gramene" id="GBG62036">
    <property type="protein sequence ID" value="GBG62036"/>
    <property type="gene ID" value="CBR_g28512"/>
</dbReference>
<dbReference type="SUPFAM" id="SSF52540">
    <property type="entry name" value="P-loop containing nucleoside triphosphate hydrolases"/>
    <property type="match status" value="1"/>
</dbReference>
<feature type="region of interest" description="Disordered" evidence="7">
    <location>
        <begin position="186"/>
        <end position="213"/>
    </location>
</feature>
<dbReference type="AlphaFoldDB" id="A0A388JW56"/>
<feature type="region of interest" description="Disordered" evidence="7">
    <location>
        <begin position="21"/>
        <end position="59"/>
    </location>
</feature>
<dbReference type="GO" id="GO:0033065">
    <property type="term" value="C:Rad51C-XRCC3 complex"/>
    <property type="evidence" value="ECO:0007669"/>
    <property type="project" value="TreeGrafter"/>
</dbReference>
<comment type="caution">
    <text evidence="9">The sequence shown here is derived from an EMBL/GenBank/DDBJ whole genome shotgun (WGS) entry which is preliminary data.</text>
</comment>
<dbReference type="OMA" id="YNEEANE"/>
<evidence type="ECO:0000256" key="3">
    <source>
        <dbReference type="ARBA" id="ARBA00022763"/>
    </source>
</evidence>
<dbReference type="InterPro" id="IPR027417">
    <property type="entry name" value="P-loop_NTPase"/>
</dbReference>
<dbReference type="PANTHER" id="PTHR46487">
    <property type="entry name" value="DNA REPAIR PROTEIN XRCC3"/>
    <property type="match status" value="1"/>
</dbReference>
<dbReference type="InterPro" id="IPR020588">
    <property type="entry name" value="RecA_ATP-bd"/>
</dbReference>
<comment type="subcellular location">
    <subcellularLocation>
        <location evidence="1">Nucleus</location>
    </subcellularLocation>
</comment>
<dbReference type="GO" id="GO:0090656">
    <property type="term" value="P:t-circle formation"/>
    <property type="evidence" value="ECO:0007669"/>
    <property type="project" value="TreeGrafter"/>
</dbReference>
<evidence type="ECO:0000256" key="5">
    <source>
        <dbReference type="ARBA" id="ARBA00023204"/>
    </source>
</evidence>
<evidence type="ECO:0000259" key="8">
    <source>
        <dbReference type="PROSITE" id="PS50162"/>
    </source>
</evidence>
<evidence type="ECO:0000313" key="10">
    <source>
        <dbReference type="Proteomes" id="UP000265515"/>
    </source>
</evidence>
<keyword evidence="5" id="KW-0234">DNA repair</keyword>
<dbReference type="CDD" id="cd19491">
    <property type="entry name" value="XRCC3"/>
    <property type="match status" value="1"/>
</dbReference>
<evidence type="ECO:0000256" key="2">
    <source>
        <dbReference type="ARBA" id="ARBA00022741"/>
    </source>
</evidence>
<dbReference type="GO" id="GO:0000722">
    <property type="term" value="P:telomere maintenance via recombination"/>
    <property type="evidence" value="ECO:0007669"/>
    <property type="project" value="TreeGrafter"/>
</dbReference>
<keyword evidence="3" id="KW-0227">DNA damage</keyword>
<evidence type="ECO:0000313" key="9">
    <source>
        <dbReference type="EMBL" id="GBG62036.1"/>
    </source>
</evidence>
<feature type="compositionally biased region" description="Low complexity" evidence="7">
    <location>
        <begin position="45"/>
        <end position="56"/>
    </location>
</feature>
<sequence length="452" mass="48332">MASSSVQGIPTTSKSAATAALHATGSGGGPGTSSSAQGIHTRSKSAAAPVHAPASAGGSGLRNSVCISAKNNIKQLLCSSDSNEVTTLKPRRLSAAADTSRKCTVGCPILDAHLRGGIPCGSVTELVGESTSAKTQFCLQMALAVQAPLSDGGMGGRSLYIFTEGYFPMKRLWQIASTLRKPTRVDDKNAMNCPQRSPASPVFPSQRPPPPPPCPPQCATNGMQTTVCATFQQQYWREPLFWSTVGSRRGEDPRAEERARIACSNVLVEGIHTPDELLSLLRHLRSAFSGRSRRPLPLRMIIIDSIAALFRSEFDNTILDMSNRASILFQVAGELKRIASEFQIPVLLTNQVTDYIEGEGAEGGSSLAEARIGNLSYMLTSGRRVVAALGLAWCSCITTRLFLSRSTSAFGITLDGSQAYMRRRMQVVFAPHLPPTSCEFVVERCGLRGLVS</sequence>
<evidence type="ECO:0000256" key="6">
    <source>
        <dbReference type="ARBA" id="ARBA00023242"/>
    </source>
</evidence>
<evidence type="ECO:0000256" key="7">
    <source>
        <dbReference type="SAM" id="MobiDB-lite"/>
    </source>
</evidence>